<sequence length="159" mass="18594">MLMVATVFYPSKKLELVKLCFEELYGNDTVEYKEMYDSLLNVLRSLFKEYSTRLGGDTDPDDQSSQPNKTSQSSREKSIERMEIVDDCAGYKRIDVRYKQKLNEIGVREKRDELETYLRESVENPELMAGMEYDVLSYWRSNAARFPVLSEIVRDVLAM</sequence>
<dbReference type="InterPro" id="IPR008906">
    <property type="entry name" value="HATC_C_dom"/>
</dbReference>
<dbReference type="eggNOG" id="KOG1121">
    <property type="taxonomic scope" value="Eukaryota"/>
</dbReference>
<dbReference type="Gramene" id="Bo7g065050.1">
    <property type="protein sequence ID" value="Bo7g065050.1"/>
    <property type="gene ID" value="Bo7g065050"/>
</dbReference>
<dbReference type="PANTHER" id="PTHR23272">
    <property type="entry name" value="BED FINGER-RELATED"/>
    <property type="match status" value="1"/>
</dbReference>
<dbReference type="Pfam" id="PF05699">
    <property type="entry name" value="Dimer_Tnp_hAT"/>
    <property type="match status" value="1"/>
</dbReference>
<accession>A0A0D3D8I8</accession>
<protein>
    <recommendedName>
        <fullName evidence="2">HAT C-terminal dimerisation domain-containing protein</fullName>
    </recommendedName>
</protein>
<evidence type="ECO:0000313" key="4">
    <source>
        <dbReference type="Proteomes" id="UP000032141"/>
    </source>
</evidence>
<dbReference type="HOGENOM" id="CLU_140612_0_0_1"/>
<organism evidence="3 4">
    <name type="scientific">Brassica oleracea var. oleracea</name>
    <dbReference type="NCBI Taxonomy" id="109376"/>
    <lineage>
        <taxon>Eukaryota</taxon>
        <taxon>Viridiplantae</taxon>
        <taxon>Streptophyta</taxon>
        <taxon>Embryophyta</taxon>
        <taxon>Tracheophyta</taxon>
        <taxon>Spermatophyta</taxon>
        <taxon>Magnoliopsida</taxon>
        <taxon>eudicotyledons</taxon>
        <taxon>Gunneridae</taxon>
        <taxon>Pentapetalae</taxon>
        <taxon>rosids</taxon>
        <taxon>malvids</taxon>
        <taxon>Brassicales</taxon>
        <taxon>Brassicaceae</taxon>
        <taxon>Brassiceae</taxon>
        <taxon>Brassica</taxon>
    </lineage>
</organism>
<proteinExistence type="predicted"/>
<feature type="domain" description="HAT C-terminal dimerisation" evidence="2">
    <location>
        <begin position="113"/>
        <end position="159"/>
    </location>
</feature>
<evidence type="ECO:0000259" key="2">
    <source>
        <dbReference type="Pfam" id="PF05699"/>
    </source>
</evidence>
<dbReference type="AlphaFoldDB" id="A0A0D3D8I8"/>
<dbReference type="PANTHER" id="PTHR23272:SF187">
    <property type="entry name" value="AC9 TRANSPOSASE-RELATED"/>
    <property type="match status" value="1"/>
</dbReference>
<dbReference type="OMA" id="CAGYKRI"/>
<reference evidence="3 4" key="1">
    <citation type="journal article" date="2014" name="Genome Biol.">
        <title>Transcriptome and methylome profiling reveals relics of genome dominance in the mesopolyploid Brassica oleracea.</title>
        <authorList>
            <person name="Parkin I.A."/>
            <person name="Koh C."/>
            <person name="Tang H."/>
            <person name="Robinson S.J."/>
            <person name="Kagale S."/>
            <person name="Clarke W.E."/>
            <person name="Town C.D."/>
            <person name="Nixon J."/>
            <person name="Krishnakumar V."/>
            <person name="Bidwell S.L."/>
            <person name="Denoeud F."/>
            <person name="Belcram H."/>
            <person name="Links M.G."/>
            <person name="Just J."/>
            <person name="Clarke C."/>
            <person name="Bender T."/>
            <person name="Huebert T."/>
            <person name="Mason A.S."/>
            <person name="Pires J.C."/>
            <person name="Barker G."/>
            <person name="Moore J."/>
            <person name="Walley P.G."/>
            <person name="Manoli S."/>
            <person name="Batley J."/>
            <person name="Edwards D."/>
            <person name="Nelson M.N."/>
            <person name="Wang X."/>
            <person name="Paterson A.H."/>
            <person name="King G."/>
            <person name="Bancroft I."/>
            <person name="Chalhoub B."/>
            <person name="Sharpe A.G."/>
        </authorList>
    </citation>
    <scope>NUCLEOTIDE SEQUENCE</scope>
    <source>
        <strain evidence="3 4">cv. TO1000</strain>
    </source>
</reference>
<name>A0A0D3D8I8_BRAOL</name>
<dbReference type="EnsemblPlants" id="Bo7g065050.1">
    <property type="protein sequence ID" value="Bo7g065050.1"/>
    <property type="gene ID" value="Bo7g065050"/>
</dbReference>
<dbReference type="InterPro" id="IPR012337">
    <property type="entry name" value="RNaseH-like_sf"/>
</dbReference>
<dbReference type="GO" id="GO:0046983">
    <property type="term" value="F:protein dimerization activity"/>
    <property type="evidence" value="ECO:0007669"/>
    <property type="project" value="InterPro"/>
</dbReference>
<dbReference type="SUPFAM" id="SSF53098">
    <property type="entry name" value="Ribonuclease H-like"/>
    <property type="match status" value="1"/>
</dbReference>
<feature type="region of interest" description="Disordered" evidence="1">
    <location>
        <begin position="54"/>
        <end position="78"/>
    </location>
</feature>
<evidence type="ECO:0000313" key="3">
    <source>
        <dbReference type="EnsemblPlants" id="Bo7g065050.1"/>
    </source>
</evidence>
<evidence type="ECO:0000256" key="1">
    <source>
        <dbReference type="SAM" id="MobiDB-lite"/>
    </source>
</evidence>
<reference evidence="3" key="2">
    <citation type="submission" date="2015-03" db="UniProtKB">
        <authorList>
            <consortium name="EnsemblPlants"/>
        </authorList>
    </citation>
    <scope>IDENTIFICATION</scope>
</reference>
<keyword evidence="4" id="KW-1185">Reference proteome</keyword>
<feature type="compositionally biased region" description="Polar residues" evidence="1">
    <location>
        <begin position="63"/>
        <end position="73"/>
    </location>
</feature>
<dbReference type="Proteomes" id="UP000032141">
    <property type="component" value="Chromosome C7"/>
</dbReference>